<dbReference type="InterPro" id="IPR001314">
    <property type="entry name" value="Peptidase_S1A"/>
</dbReference>
<comment type="similarity">
    <text evidence="1">Belongs to the peptidase S1 family.</text>
</comment>
<dbReference type="Proteomes" id="UP001549920">
    <property type="component" value="Unassembled WGS sequence"/>
</dbReference>
<comment type="caution">
    <text evidence="8">The sequence shown here is derived from an EMBL/GenBank/DDBJ whole genome shotgun (WGS) entry which is preliminary data.</text>
</comment>
<feature type="chain" id="PRO_5045634296" description="Peptidase S1 domain-containing protein" evidence="6">
    <location>
        <begin position="17"/>
        <end position="253"/>
    </location>
</feature>
<evidence type="ECO:0000256" key="4">
    <source>
        <dbReference type="ARBA" id="ARBA00022825"/>
    </source>
</evidence>
<evidence type="ECO:0000256" key="5">
    <source>
        <dbReference type="ARBA" id="ARBA00023157"/>
    </source>
</evidence>
<dbReference type="InterPro" id="IPR050430">
    <property type="entry name" value="Peptidase_S1"/>
</dbReference>
<evidence type="ECO:0000256" key="1">
    <source>
        <dbReference type="ARBA" id="ARBA00007664"/>
    </source>
</evidence>
<dbReference type="SUPFAM" id="SSF50494">
    <property type="entry name" value="Trypsin-like serine proteases"/>
    <property type="match status" value="1"/>
</dbReference>
<keyword evidence="2" id="KW-0645">Protease</keyword>
<dbReference type="InterPro" id="IPR043504">
    <property type="entry name" value="Peptidase_S1_PA_chymotrypsin"/>
</dbReference>
<dbReference type="PROSITE" id="PS00134">
    <property type="entry name" value="TRYPSIN_HIS"/>
    <property type="match status" value="1"/>
</dbReference>
<dbReference type="InterPro" id="IPR018114">
    <property type="entry name" value="TRYPSIN_HIS"/>
</dbReference>
<evidence type="ECO:0000256" key="3">
    <source>
        <dbReference type="ARBA" id="ARBA00022801"/>
    </source>
</evidence>
<sequence>MKLLLLLWITCVVVKAIPGKQNKIVGGTEASVKEYPEVVSLLKSVWWWYQQECGGTILNSRSVLTAAHCVLFKNNSWRIRVGSTYHNSGGFVHNVGQIIYHGNYNKNTYDYDVAIVRSKTTIDFNQLVKQGDIAGPSYIVEDFDPVWTVGWGRTSDGVSFPSGLRQVQVSVVNQDVCRQRYAQAGEIVTDNMVCAGLLDVGGRGSCEYDGGGPLFHNNVVVGITSWGRGCAQAFYPDVYTKVSRVSPWIQANA</sequence>
<dbReference type="PRINTS" id="PR00722">
    <property type="entry name" value="CHYMOTRYPSIN"/>
</dbReference>
<accession>A0ABR3IJN6</accession>
<keyword evidence="6" id="KW-0732">Signal</keyword>
<dbReference type="InterPro" id="IPR009003">
    <property type="entry name" value="Peptidase_S1_PA"/>
</dbReference>
<dbReference type="EMBL" id="JBEUOH010000002">
    <property type="protein sequence ID" value="KAL0901266.1"/>
    <property type="molecule type" value="Genomic_DNA"/>
</dbReference>
<dbReference type="InterPro" id="IPR001254">
    <property type="entry name" value="Trypsin_dom"/>
</dbReference>
<dbReference type="CDD" id="cd00190">
    <property type="entry name" value="Tryp_SPc"/>
    <property type="match status" value="1"/>
</dbReference>
<evidence type="ECO:0000256" key="6">
    <source>
        <dbReference type="SAM" id="SignalP"/>
    </source>
</evidence>
<organism evidence="8 9">
    <name type="scientific">Loxostege sticticalis</name>
    <name type="common">Beet webworm moth</name>
    <dbReference type="NCBI Taxonomy" id="481309"/>
    <lineage>
        <taxon>Eukaryota</taxon>
        <taxon>Metazoa</taxon>
        <taxon>Ecdysozoa</taxon>
        <taxon>Arthropoda</taxon>
        <taxon>Hexapoda</taxon>
        <taxon>Insecta</taxon>
        <taxon>Pterygota</taxon>
        <taxon>Neoptera</taxon>
        <taxon>Endopterygota</taxon>
        <taxon>Lepidoptera</taxon>
        <taxon>Glossata</taxon>
        <taxon>Ditrysia</taxon>
        <taxon>Pyraloidea</taxon>
        <taxon>Crambidae</taxon>
        <taxon>Pyraustinae</taxon>
        <taxon>Loxostege</taxon>
    </lineage>
</organism>
<name>A0ABR3IJN6_LOXSC</name>
<evidence type="ECO:0000256" key="2">
    <source>
        <dbReference type="ARBA" id="ARBA00022670"/>
    </source>
</evidence>
<evidence type="ECO:0000313" key="8">
    <source>
        <dbReference type="EMBL" id="KAL0901266.1"/>
    </source>
</evidence>
<keyword evidence="9" id="KW-1185">Reference proteome</keyword>
<dbReference type="Gene3D" id="2.40.10.10">
    <property type="entry name" value="Trypsin-like serine proteases"/>
    <property type="match status" value="1"/>
</dbReference>
<proteinExistence type="inferred from homology"/>
<keyword evidence="4" id="KW-0720">Serine protease</keyword>
<dbReference type="PROSITE" id="PS50240">
    <property type="entry name" value="TRYPSIN_DOM"/>
    <property type="match status" value="1"/>
</dbReference>
<feature type="signal peptide" evidence="6">
    <location>
        <begin position="1"/>
        <end position="16"/>
    </location>
</feature>
<gene>
    <name evidence="8" type="ORF">ABMA27_006558</name>
</gene>
<reference evidence="8 9" key="1">
    <citation type="submission" date="2024-06" db="EMBL/GenBank/DDBJ databases">
        <title>A chromosome-level genome assembly of beet webworm, Loxostege sticticalis.</title>
        <authorList>
            <person name="Zhang Y."/>
        </authorList>
    </citation>
    <scope>NUCLEOTIDE SEQUENCE [LARGE SCALE GENOMIC DNA]</scope>
    <source>
        <strain evidence="8">AQ026</strain>
        <tissue evidence="8">Whole body</tissue>
    </source>
</reference>
<evidence type="ECO:0000259" key="7">
    <source>
        <dbReference type="PROSITE" id="PS50240"/>
    </source>
</evidence>
<dbReference type="PANTHER" id="PTHR24276:SF91">
    <property type="entry name" value="AT26814P-RELATED"/>
    <property type="match status" value="1"/>
</dbReference>
<protein>
    <recommendedName>
        <fullName evidence="7">Peptidase S1 domain-containing protein</fullName>
    </recommendedName>
</protein>
<keyword evidence="3" id="KW-0378">Hydrolase</keyword>
<evidence type="ECO:0000313" key="9">
    <source>
        <dbReference type="Proteomes" id="UP001549920"/>
    </source>
</evidence>
<dbReference type="PANTHER" id="PTHR24276">
    <property type="entry name" value="POLYSERASE-RELATED"/>
    <property type="match status" value="1"/>
</dbReference>
<feature type="domain" description="Peptidase S1" evidence="7">
    <location>
        <begin position="24"/>
        <end position="253"/>
    </location>
</feature>
<keyword evidence="5" id="KW-1015">Disulfide bond</keyword>
<dbReference type="SMART" id="SM00020">
    <property type="entry name" value="Tryp_SPc"/>
    <property type="match status" value="1"/>
</dbReference>
<dbReference type="Pfam" id="PF00089">
    <property type="entry name" value="Trypsin"/>
    <property type="match status" value="1"/>
</dbReference>